<dbReference type="Proteomes" id="UP001595926">
    <property type="component" value="Unassembled WGS sequence"/>
</dbReference>
<dbReference type="EMBL" id="JBHSJH010000002">
    <property type="protein sequence ID" value="MFC4892277.1"/>
    <property type="molecule type" value="Genomic_DNA"/>
</dbReference>
<comment type="subcellular location">
    <subcellularLocation>
        <location evidence="1">Cell inner membrane</location>
        <topology evidence="1">Multi-pass membrane protein</topology>
    </subcellularLocation>
</comment>
<dbReference type="PANTHER" id="PTHR46997:SF2">
    <property type="entry name" value="TYROSINE-SPECIFIC TRANSPORT SYSTEM"/>
    <property type="match status" value="1"/>
</dbReference>
<evidence type="ECO:0000256" key="7">
    <source>
        <dbReference type="ARBA" id="ARBA00022989"/>
    </source>
</evidence>
<keyword evidence="4" id="KW-0997">Cell inner membrane</keyword>
<evidence type="ECO:0000256" key="6">
    <source>
        <dbReference type="ARBA" id="ARBA00022970"/>
    </source>
</evidence>
<gene>
    <name evidence="10" type="ORF">ACFPDQ_04365</name>
</gene>
<feature type="transmembrane region" description="Helical" evidence="9">
    <location>
        <begin position="182"/>
        <end position="204"/>
    </location>
</feature>
<feature type="transmembrane region" description="Helical" evidence="9">
    <location>
        <begin position="12"/>
        <end position="33"/>
    </location>
</feature>
<keyword evidence="8 9" id="KW-0472">Membrane</keyword>
<evidence type="ECO:0000313" key="10">
    <source>
        <dbReference type="EMBL" id="MFC4892277.1"/>
    </source>
</evidence>
<keyword evidence="2" id="KW-0813">Transport</keyword>
<dbReference type="PRINTS" id="PR00166">
    <property type="entry name" value="AROAAPRMEASE"/>
</dbReference>
<feature type="transmembrane region" description="Helical" evidence="9">
    <location>
        <begin position="82"/>
        <end position="105"/>
    </location>
</feature>
<protein>
    <submittedName>
        <fullName evidence="10">Amino acid permease</fullName>
    </submittedName>
</protein>
<keyword evidence="5 9" id="KW-0812">Transmembrane</keyword>
<feature type="transmembrane region" description="Helical" evidence="9">
    <location>
        <begin position="313"/>
        <end position="330"/>
    </location>
</feature>
<evidence type="ECO:0000313" key="11">
    <source>
        <dbReference type="Proteomes" id="UP001595926"/>
    </source>
</evidence>
<name>A0ABV9TBF9_9GAMM</name>
<evidence type="ECO:0000256" key="8">
    <source>
        <dbReference type="ARBA" id="ARBA00023136"/>
    </source>
</evidence>
<comment type="caution">
    <text evidence="10">The sequence shown here is derived from an EMBL/GenBank/DDBJ whole genome shotgun (WGS) entry which is preliminary data.</text>
</comment>
<evidence type="ECO:0000256" key="4">
    <source>
        <dbReference type="ARBA" id="ARBA00022519"/>
    </source>
</evidence>
<dbReference type="Pfam" id="PF03222">
    <property type="entry name" value="Trp_Tyr_perm"/>
    <property type="match status" value="1"/>
</dbReference>
<feature type="transmembrane region" description="Helical" evidence="9">
    <location>
        <begin position="111"/>
        <end position="132"/>
    </location>
</feature>
<feature type="transmembrane region" description="Helical" evidence="9">
    <location>
        <begin position="336"/>
        <end position="359"/>
    </location>
</feature>
<dbReference type="Gene3D" id="1.20.1740.10">
    <property type="entry name" value="Amino acid/polyamine transporter I"/>
    <property type="match status" value="1"/>
</dbReference>
<dbReference type="PANTHER" id="PTHR46997">
    <property type="entry name" value="LOW AFFINITY TRYPTOPHAN PERMEASE-RELATED"/>
    <property type="match status" value="1"/>
</dbReference>
<keyword evidence="11" id="KW-1185">Reference proteome</keyword>
<evidence type="ECO:0000256" key="5">
    <source>
        <dbReference type="ARBA" id="ARBA00022692"/>
    </source>
</evidence>
<feature type="transmembrane region" description="Helical" evidence="9">
    <location>
        <begin position="144"/>
        <end position="162"/>
    </location>
</feature>
<evidence type="ECO:0000256" key="2">
    <source>
        <dbReference type="ARBA" id="ARBA00022448"/>
    </source>
</evidence>
<sequence length="402" mass="44822">MVSINKQIGCIFLILGTSLGGGILAIPMLLSYFGTIPGIIIMFLVWLLMTYSTLAIAEACMHFERGISFLGLAHKTFGKFGIVLVYICSFGILYGMLTAYIAAIGQTYSNIFNFSVLFSQILFIILFGFFILKGTTHAEWLNRIFLSIKLIIIIFVLALLISQAKLDNLGDYELSNIKELFIVIPVLATTFSAHVIIPTIRNYVGDYPKELRRIILIASFIILAIYSLWVVAIFGNISINEGDKSFKFFLEKDSMMSVSEFLNILKVNLGNGLVTKALFAFIAISVTTAFITLSLSLRDLILDKSNIEKLKPVVKNILLIGLLFGIPIVIDYCFNKIFIMALSIVGLLALIMLVACPLNMVRILRKSGLKLKYKIMENKFINGLALAVSLIIIFLQLLDYLL</sequence>
<proteinExistence type="predicted"/>
<dbReference type="InterPro" id="IPR018227">
    <property type="entry name" value="Amino_acid_transport_2"/>
</dbReference>
<feature type="transmembrane region" description="Helical" evidence="9">
    <location>
        <begin position="216"/>
        <end position="239"/>
    </location>
</feature>
<keyword evidence="6" id="KW-0029">Amino-acid transport</keyword>
<evidence type="ECO:0000256" key="3">
    <source>
        <dbReference type="ARBA" id="ARBA00022475"/>
    </source>
</evidence>
<keyword evidence="7 9" id="KW-1133">Transmembrane helix</keyword>
<organism evidence="10 11">
    <name type="scientific">Pseudofrancisella aestuarii</name>
    <dbReference type="NCBI Taxonomy" id="2670347"/>
    <lineage>
        <taxon>Bacteria</taxon>
        <taxon>Pseudomonadati</taxon>
        <taxon>Pseudomonadota</taxon>
        <taxon>Gammaproteobacteria</taxon>
        <taxon>Thiotrichales</taxon>
        <taxon>Francisellaceae</taxon>
        <taxon>Pseudofrancisella</taxon>
    </lineage>
</organism>
<evidence type="ECO:0000256" key="1">
    <source>
        <dbReference type="ARBA" id="ARBA00004429"/>
    </source>
</evidence>
<accession>A0ABV9TBF9</accession>
<evidence type="ECO:0000256" key="9">
    <source>
        <dbReference type="SAM" id="Phobius"/>
    </source>
</evidence>
<feature type="transmembrane region" description="Helical" evidence="9">
    <location>
        <begin position="380"/>
        <end position="398"/>
    </location>
</feature>
<keyword evidence="3" id="KW-1003">Cell membrane</keyword>
<dbReference type="InterPro" id="IPR013059">
    <property type="entry name" value="Trp_tyr_transpt"/>
</dbReference>
<feature type="transmembrane region" description="Helical" evidence="9">
    <location>
        <begin position="277"/>
        <end position="301"/>
    </location>
</feature>
<dbReference type="RefSeq" id="WP_119330128.1">
    <property type="nucleotide sequence ID" value="NZ_JBHSJH010000002.1"/>
</dbReference>
<reference evidence="11" key="1">
    <citation type="journal article" date="2019" name="Int. J. Syst. Evol. Microbiol.">
        <title>The Global Catalogue of Microorganisms (GCM) 10K type strain sequencing project: providing services to taxonomists for standard genome sequencing and annotation.</title>
        <authorList>
            <consortium name="The Broad Institute Genomics Platform"/>
            <consortium name="The Broad Institute Genome Sequencing Center for Infectious Disease"/>
            <person name="Wu L."/>
            <person name="Ma J."/>
        </authorList>
    </citation>
    <scope>NUCLEOTIDE SEQUENCE [LARGE SCALE GENOMIC DNA]</scope>
    <source>
        <strain evidence="11">CGMCC 1.13718</strain>
    </source>
</reference>
<feature type="transmembrane region" description="Helical" evidence="9">
    <location>
        <begin position="39"/>
        <end position="61"/>
    </location>
</feature>